<dbReference type="EMBL" id="MU855773">
    <property type="protein sequence ID" value="KAK3899530.1"/>
    <property type="molecule type" value="Genomic_DNA"/>
</dbReference>
<evidence type="ECO:0000256" key="1">
    <source>
        <dbReference type="ARBA" id="ARBA00004477"/>
    </source>
</evidence>
<organism evidence="9 10">
    <name type="scientific">Staphylotrichum tortipilum</name>
    <dbReference type="NCBI Taxonomy" id="2831512"/>
    <lineage>
        <taxon>Eukaryota</taxon>
        <taxon>Fungi</taxon>
        <taxon>Dikarya</taxon>
        <taxon>Ascomycota</taxon>
        <taxon>Pezizomycotina</taxon>
        <taxon>Sordariomycetes</taxon>
        <taxon>Sordariomycetidae</taxon>
        <taxon>Sordariales</taxon>
        <taxon>Chaetomiaceae</taxon>
        <taxon>Staphylotrichum</taxon>
    </lineage>
</organism>
<evidence type="ECO:0000313" key="9">
    <source>
        <dbReference type="EMBL" id="KAK3899530.1"/>
    </source>
</evidence>
<dbReference type="GO" id="GO:0019915">
    <property type="term" value="P:lipid storage"/>
    <property type="evidence" value="ECO:0007669"/>
    <property type="project" value="InterPro"/>
</dbReference>
<evidence type="ECO:0000313" key="10">
    <source>
        <dbReference type="Proteomes" id="UP001303889"/>
    </source>
</evidence>
<proteinExistence type="predicted"/>
<feature type="transmembrane region" description="Helical" evidence="8">
    <location>
        <begin position="44"/>
        <end position="64"/>
    </location>
</feature>
<dbReference type="PANTHER" id="PTHR23129">
    <property type="entry name" value="ACYL-COENZYME A DIPHOSPHATASE FITM2"/>
    <property type="match status" value="1"/>
</dbReference>
<dbReference type="Pfam" id="PF10261">
    <property type="entry name" value="FIT"/>
    <property type="match status" value="1"/>
</dbReference>
<dbReference type="InterPro" id="IPR019388">
    <property type="entry name" value="FIT"/>
</dbReference>
<evidence type="ECO:0000256" key="8">
    <source>
        <dbReference type="SAM" id="Phobius"/>
    </source>
</evidence>
<keyword evidence="6" id="KW-0443">Lipid metabolism</keyword>
<dbReference type="GO" id="GO:0010945">
    <property type="term" value="F:coenzyme A diphosphatase activity"/>
    <property type="evidence" value="ECO:0007669"/>
    <property type="project" value="InterPro"/>
</dbReference>
<feature type="non-terminal residue" evidence="9">
    <location>
        <position position="1"/>
    </location>
</feature>
<keyword evidence="10" id="KW-1185">Reference proteome</keyword>
<evidence type="ECO:0000256" key="2">
    <source>
        <dbReference type="ARBA" id="ARBA00022692"/>
    </source>
</evidence>
<keyword evidence="7 8" id="KW-0472">Membrane</keyword>
<reference evidence="9" key="2">
    <citation type="submission" date="2023-05" db="EMBL/GenBank/DDBJ databases">
        <authorList>
            <consortium name="Lawrence Berkeley National Laboratory"/>
            <person name="Steindorff A."/>
            <person name="Hensen N."/>
            <person name="Bonometti L."/>
            <person name="Westerberg I."/>
            <person name="Brannstrom I.O."/>
            <person name="Guillou S."/>
            <person name="Cros-Aarteil S."/>
            <person name="Calhoun S."/>
            <person name="Haridas S."/>
            <person name="Kuo A."/>
            <person name="Mondo S."/>
            <person name="Pangilinan J."/>
            <person name="Riley R."/>
            <person name="Labutti K."/>
            <person name="Andreopoulos B."/>
            <person name="Lipzen A."/>
            <person name="Chen C."/>
            <person name="Yanf M."/>
            <person name="Daum C."/>
            <person name="Ng V."/>
            <person name="Clum A."/>
            <person name="Ohm R."/>
            <person name="Martin F."/>
            <person name="Silar P."/>
            <person name="Natvig D."/>
            <person name="Lalanne C."/>
            <person name="Gautier V."/>
            <person name="Ament-Velasquez S.L."/>
            <person name="Kruys A."/>
            <person name="Hutchinson M.I."/>
            <person name="Powell A.J."/>
            <person name="Barry K."/>
            <person name="Miller A.N."/>
            <person name="Grigoriev I.V."/>
            <person name="Debuchy R."/>
            <person name="Gladieux P."/>
            <person name="Thoren M.H."/>
            <person name="Johannesson H."/>
        </authorList>
    </citation>
    <scope>NUCLEOTIDE SEQUENCE</scope>
    <source>
        <strain evidence="9">CBS 103.79</strain>
    </source>
</reference>
<evidence type="ECO:0000256" key="7">
    <source>
        <dbReference type="ARBA" id="ARBA00023136"/>
    </source>
</evidence>
<evidence type="ECO:0000256" key="4">
    <source>
        <dbReference type="ARBA" id="ARBA00022824"/>
    </source>
</evidence>
<dbReference type="GO" id="GO:0008654">
    <property type="term" value="P:phospholipid biosynthetic process"/>
    <property type="evidence" value="ECO:0007669"/>
    <property type="project" value="TreeGrafter"/>
</dbReference>
<comment type="caution">
    <text evidence="9">The sequence shown here is derived from an EMBL/GenBank/DDBJ whole genome shotgun (WGS) entry which is preliminary data.</text>
</comment>
<evidence type="ECO:0000256" key="5">
    <source>
        <dbReference type="ARBA" id="ARBA00022989"/>
    </source>
</evidence>
<feature type="transmembrane region" description="Helical" evidence="8">
    <location>
        <begin position="18"/>
        <end position="37"/>
    </location>
</feature>
<dbReference type="GO" id="GO:0034389">
    <property type="term" value="P:lipid droplet organization"/>
    <property type="evidence" value="ECO:0007669"/>
    <property type="project" value="TreeGrafter"/>
</dbReference>
<evidence type="ECO:0000256" key="6">
    <source>
        <dbReference type="ARBA" id="ARBA00023098"/>
    </source>
</evidence>
<keyword evidence="3" id="KW-0378">Hydrolase</keyword>
<dbReference type="Proteomes" id="UP001303889">
    <property type="component" value="Unassembled WGS sequence"/>
</dbReference>
<accession>A0AAN6MEU5</accession>
<dbReference type="PANTHER" id="PTHR23129:SF0">
    <property type="entry name" value="ACYL-COENZYME A DIPHOSPHATASE FITM2"/>
    <property type="match status" value="1"/>
</dbReference>
<dbReference type="GO" id="GO:0005789">
    <property type="term" value="C:endoplasmic reticulum membrane"/>
    <property type="evidence" value="ECO:0007669"/>
    <property type="project" value="UniProtKB-SubCell"/>
</dbReference>
<keyword evidence="4" id="KW-0256">Endoplasmic reticulum</keyword>
<gene>
    <name evidence="9" type="ORF">C8A05DRAFT_36858</name>
</gene>
<evidence type="ECO:0000256" key="3">
    <source>
        <dbReference type="ARBA" id="ARBA00022801"/>
    </source>
</evidence>
<keyword evidence="5 8" id="KW-1133">Transmembrane helix</keyword>
<sequence>EGEVGGRVLEVLGHGGRMAAVVVGLSAWMLLMTAIYFHTWFEKLTGLLFALAGLYVTYILPRWVPALRGAIGLPGI</sequence>
<dbReference type="AlphaFoldDB" id="A0AAN6MEU5"/>
<keyword evidence="2 8" id="KW-0812">Transmembrane</keyword>
<reference evidence="9" key="1">
    <citation type="journal article" date="2023" name="Mol. Phylogenet. Evol.">
        <title>Genome-scale phylogeny and comparative genomics of the fungal order Sordariales.</title>
        <authorList>
            <person name="Hensen N."/>
            <person name="Bonometti L."/>
            <person name="Westerberg I."/>
            <person name="Brannstrom I.O."/>
            <person name="Guillou S."/>
            <person name="Cros-Aarteil S."/>
            <person name="Calhoun S."/>
            <person name="Haridas S."/>
            <person name="Kuo A."/>
            <person name="Mondo S."/>
            <person name="Pangilinan J."/>
            <person name="Riley R."/>
            <person name="LaButti K."/>
            <person name="Andreopoulos B."/>
            <person name="Lipzen A."/>
            <person name="Chen C."/>
            <person name="Yan M."/>
            <person name="Daum C."/>
            <person name="Ng V."/>
            <person name="Clum A."/>
            <person name="Steindorff A."/>
            <person name="Ohm R.A."/>
            <person name="Martin F."/>
            <person name="Silar P."/>
            <person name="Natvig D.O."/>
            <person name="Lalanne C."/>
            <person name="Gautier V."/>
            <person name="Ament-Velasquez S.L."/>
            <person name="Kruys A."/>
            <person name="Hutchinson M.I."/>
            <person name="Powell A.J."/>
            <person name="Barry K."/>
            <person name="Miller A.N."/>
            <person name="Grigoriev I.V."/>
            <person name="Debuchy R."/>
            <person name="Gladieux P."/>
            <person name="Hiltunen Thoren M."/>
            <person name="Johannesson H."/>
        </authorList>
    </citation>
    <scope>NUCLEOTIDE SEQUENCE</scope>
    <source>
        <strain evidence="9">CBS 103.79</strain>
    </source>
</reference>
<protein>
    <submittedName>
        <fullName evidence="9">Uncharacterized protein</fullName>
    </submittedName>
</protein>
<comment type="subcellular location">
    <subcellularLocation>
        <location evidence="1">Endoplasmic reticulum membrane</location>
        <topology evidence="1">Multi-pass membrane protein</topology>
    </subcellularLocation>
</comment>
<name>A0AAN6MEU5_9PEZI</name>